<feature type="transmembrane region" description="Helical" evidence="1">
    <location>
        <begin position="67"/>
        <end position="95"/>
    </location>
</feature>
<dbReference type="EMBL" id="BNBF01000003">
    <property type="protein sequence ID" value="GHG41155.1"/>
    <property type="molecule type" value="Genomic_DNA"/>
</dbReference>
<keyword evidence="1" id="KW-1133">Transmembrane helix</keyword>
<organism evidence="2 3">
    <name type="scientific">Streptomyces capoamus</name>
    <dbReference type="NCBI Taxonomy" id="68183"/>
    <lineage>
        <taxon>Bacteria</taxon>
        <taxon>Bacillati</taxon>
        <taxon>Actinomycetota</taxon>
        <taxon>Actinomycetes</taxon>
        <taxon>Kitasatosporales</taxon>
        <taxon>Streptomycetaceae</taxon>
        <taxon>Streptomyces</taxon>
    </lineage>
</organism>
<evidence type="ECO:0000256" key="1">
    <source>
        <dbReference type="SAM" id="Phobius"/>
    </source>
</evidence>
<dbReference type="Proteomes" id="UP000619355">
    <property type="component" value="Unassembled WGS sequence"/>
</dbReference>
<keyword evidence="1" id="KW-0812">Transmembrane</keyword>
<evidence type="ECO:0000313" key="3">
    <source>
        <dbReference type="Proteomes" id="UP000619355"/>
    </source>
</evidence>
<protein>
    <submittedName>
        <fullName evidence="2">Uncharacterized protein</fullName>
    </submittedName>
</protein>
<reference evidence="3" key="1">
    <citation type="journal article" date="2019" name="Int. J. Syst. Evol. Microbiol.">
        <title>The Global Catalogue of Microorganisms (GCM) 10K type strain sequencing project: providing services to taxonomists for standard genome sequencing and annotation.</title>
        <authorList>
            <consortium name="The Broad Institute Genomics Platform"/>
            <consortium name="The Broad Institute Genome Sequencing Center for Infectious Disease"/>
            <person name="Wu L."/>
            <person name="Ma J."/>
        </authorList>
    </citation>
    <scope>NUCLEOTIDE SEQUENCE [LARGE SCALE GENOMIC DNA]</scope>
    <source>
        <strain evidence="3">JCM 4253</strain>
    </source>
</reference>
<dbReference type="RefSeq" id="WP_189979611.1">
    <property type="nucleotide sequence ID" value="NZ_BNBF01000003.1"/>
</dbReference>
<gene>
    <name evidence="2" type="ORF">GCM10018980_16060</name>
</gene>
<proteinExistence type="predicted"/>
<keyword evidence="3" id="KW-1185">Reference proteome</keyword>
<accession>A0A919C1Z9</accession>
<name>A0A919C1Z9_9ACTN</name>
<feature type="transmembrane region" description="Helical" evidence="1">
    <location>
        <begin position="130"/>
        <end position="153"/>
    </location>
</feature>
<evidence type="ECO:0000313" key="2">
    <source>
        <dbReference type="EMBL" id="GHG41155.1"/>
    </source>
</evidence>
<keyword evidence="1" id="KW-0472">Membrane</keyword>
<dbReference type="AlphaFoldDB" id="A0A919C1Z9"/>
<sequence length="173" mass="17421">MAILRRLGGCPPRLASTVNGLLTAADVRADVRADVSCPSPSACWYAVTPNPRSWACRRACRSATGGGVGALVGSPALLAEFLLSAAAFAAGTLLATGPPVRRTTMGEVACVRNAGPAPAAIGITFKDQPAVLGALAAILLSGLAAALPIAALLSSRRSASTAAKTEMRTNGRR</sequence>
<comment type="caution">
    <text evidence="2">The sequence shown here is derived from an EMBL/GenBank/DDBJ whole genome shotgun (WGS) entry which is preliminary data.</text>
</comment>